<dbReference type="SMART" id="SM00220">
    <property type="entry name" value="S_TKc"/>
    <property type="match status" value="1"/>
</dbReference>
<dbReference type="AlphaFoldDB" id="U1HLS8"/>
<reference evidence="5" key="1">
    <citation type="journal article" date="2014" name="BMC Genomics">
        <title>Genome characteristics reveal the impact of lichenization on lichen-forming fungus Endocarpon pusillum Hedwig (Verrucariales, Ascomycota).</title>
        <authorList>
            <person name="Wang Y.-Y."/>
            <person name="Liu B."/>
            <person name="Zhang X.-Y."/>
            <person name="Zhou Q.-M."/>
            <person name="Zhang T."/>
            <person name="Li H."/>
            <person name="Yu Y.-F."/>
            <person name="Zhang X.-L."/>
            <person name="Hao X.-Y."/>
            <person name="Wang M."/>
            <person name="Wang L."/>
            <person name="Wei J.-C."/>
        </authorList>
    </citation>
    <scope>NUCLEOTIDE SEQUENCE [LARGE SCALE GENOMIC DNA]</scope>
    <source>
        <strain evidence="5">Z07020 / HMAS-L-300199</strain>
    </source>
</reference>
<evidence type="ECO:0000313" key="4">
    <source>
        <dbReference type="EMBL" id="ERF69959.1"/>
    </source>
</evidence>
<dbReference type="Gene3D" id="1.10.510.10">
    <property type="entry name" value="Transferase(Phosphotransferase) domain 1"/>
    <property type="match status" value="1"/>
</dbReference>
<evidence type="ECO:0000313" key="5">
    <source>
        <dbReference type="Proteomes" id="UP000019373"/>
    </source>
</evidence>
<dbReference type="PANTHER" id="PTHR24359">
    <property type="entry name" value="SERINE/THREONINE-PROTEIN KINASE SBK1"/>
    <property type="match status" value="1"/>
</dbReference>
<dbReference type="InterPro" id="IPR011009">
    <property type="entry name" value="Kinase-like_dom_sf"/>
</dbReference>
<dbReference type="Pfam" id="PF03398">
    <property type="entry name" value="Ist1"/>
    <property type="match status" value="1"/>
</dbReference>
<dbReference type="OrthoDB" id="5986190at2759"/>
<feature type="compositionally biased region" description="Low complexity" evidence="2">
    <location>
        <begin position="584"/>
        <end position="596"/>
    </location>
</feature>
<sequence>MIKSYAQTDETIQTFHQWRRSSDAHLSGFGGPTFETRKSFIPRSHLEEYFNGPRLEKLLDVVLDASKRPEIAPNLVRLHYSRCFATLLCIGAGSMISHFYQYESLRDEKLPFRTRPDEFPTTSPDKFKEFQDTQWQFCALKLEYGMDGRFKPEVIVPIIHKEKIGEGGSAIIYKIVVDQNYHSLRPPGHAIPVFSDAPVYVLTSLTEMEQDWRQRCKNTFVLKTYREAEAENNYKAERNAHMKLRWNGKPSPHIIACYGGFVHGNSYNLILEYADGGTLESFMRKTKPPSTIEDILLFWDRLSDITQGIMCIHQTSRNDSSPSQRLNGWHQDVKPTNILVFGRNGTSPYECEFKIADLDLAHFKPSDSSSNEPSDLDAFGTRAYGAPETFRSHKDIESLSLQVTQSVDIWSLGCIFSEVSVWLHDGWRRVVEYRRQRSEEVERKGGGSGEYIFHHNGSLLESVRNIHLNMMSKNDPIHKVTRQILDHIVDMMLAEEARPQAKLVFEQTKGHIKRIRDKFEVPEPKPLRSIEDDSVEIYEAEHRTRNATQVHPIHVKSRSKSYPGTRPGTRLTPSQPLPPDDDVSVSSQSSRSVASQGHHSGSNEQSSKKYRNDATEHPQSVGEGSHAVLDSRFSSSKAANAHDNSVQQGQKHQKEPERPTLSVSEGLAWKNRKKNGENPVLPGSENLTSLDRRNHIFLVDNSETMGPHRRDVDRVISLLAYMLKNSDEDGLDIYFAHSWPKINTKKSSRISSGIFQAPFKGISDMRLRLHQILQEHPNKFEKQFSPRKNFFGYQPGPQPQRPLSFYILTDAKWQPTDVGSLIKDQVEEMIAKKCPKEQLAIQFIRFGDDEASIAKLDELDSGLGLKARGMDIVDHTYRDGNVWKMLLGAINDCSCSRAGLLNTRDKNQKDGSIATKSGVPDTGLKEAAAAIIYTAPRLPREVRELGIIRALLIKRFGKEFTLKENIEAGAAGLVPKHVVDKLQVKPPGQKLVEVYLREVARTYGVKWPRSREVGEEMGKTEEREMGVLATKIAIKEEEELKKNR</sequence>
<dbReference type="GO" id="GO:0005524">
    <property type="term" value="F:ATP binding"/>
    <property type="evidence" value="ECO:0007669"/>
    <property type="project" value="InterPro"/>
</dbReference>
<dbReference type="GO" id="GO:0015031">
    <property type="term" value="P:protein transport"/>
    <property type="evidence" value="ECO:0007669"/>
    <property type="project" value="InterPro"/>
</dbReference>
<dbReference type="CDD" id="cd00180">
    <property type="entry name" value="PKc"/>
    <property type="match status" value="1"/>
</dbReference>
<dbReference type="eggNOG" id="KOG0198">
    <property type="taxonomic scope" value="Eukaryota"/>
</dbReference>
<name>U1HLS8_ENDPU</name>
<feature type="region of interest" description="Disordered" evidence="2">
    <location>
        <begin position="542"/>
        <end position="687"/>
    </location>
</feature>
<dbReference type="OMA" id="HANAENC"/>
<accession>U1HLS8</accession>
<evidence type="ECO:0000256" key="2">
    <source>
        <dbReference type="SAM" id="MobiDB-lite"/>
    </source>
</evidence>
<dbReference type="SUPFAM" id="SSF56112">
    <property type="entry name" value="Protein kinase-like (PK-like)"/>
    <property type="match status" value="1"/>
</dbReference>
<dbReference type="InterPro" id="IPR005061">
    <property type="entry name" value="Ist1"/>
</dbReference>
<comment type="similarity">
    <text evidence="1">Belongs to the IST1 family.</text>
</comment>
<dbReference type="InterPro" id="IPR000719">
    <property type="entry name" value="Prot_kinase_dom"/>
</dbReference>
<protein>
    <recommendedName>
        <fullName evidence="3">Protein kinase domain-containing protein</fullName>
    </recommendedName>
</protein>
<feature type="domain" description="Protein kinase" evidence="3">
    <location>
        <begin position="158"/>
        <end position="514"/>
    </location>
</feature>
<dbReference type="Proteomes" id="UP000019373">
    <property type="component" value="Unassembled WGS sequence"/>
</dbReference>
<dbReference type="Gene3D" id="1.20.1260.60">
    <property type="entry name" value="Vacuolar protein sorting-associated protein Ist1"/>
    <property type="match status" value="1"/>
</dbReference>
<dbReference type="PROSITE" id="PS50011">
    <property type="entry name" value="PROTEIN_KINASE_DOM"/>
    <property type="match status" value="1"/>
</dbReference>
<dbReference type="GO" id="GO:0004674">
    <property type="term" value="F:protein serine/threonine kinase activity"/>
    <property type="evidence" value="ECO:0007669"/>
    <property type="project" value="TreeGrafter"/>
</dbReference>
<dbReference type="InterPro" id="IPR042277">
    <property type="entry name" value="IST1-like"/>
</dbReference>
<proteinExistence type="inferred from homology"/>
<evidence type="ECO:0000259" key="3">
    <source>
        <dbReference type="PROSITE" id="PS50011"/>
    </source>
</evidence>
<dbReference type="EMBL" id="KE721365">
    <property type="protein sequence ID" value="ERF69959.1"/>
    <property type="molecule type" value="Genomic_DNA"/>
</dbReference>
<feature type="compositionally biased region" description="Polar residues" evidence="2">
    <location>
        <begin position="632"/>
        <end position="650"/>
    </location>
</feature>
<gene>
    <name evidence="4" type="ORF">EPUS_08770</name>
</gene>
<dbReference type="PANTHER" id="PTHR24359:SF1">
    <property type="entry name" value="INHIBITOR OF NUCLEAR FACTOR KAPPA-B KINASE EPSILON SUBUNIT HOMOLOG 1-RELATED"/>
    <property type="match status" value="1"/>
</dbReference>
<feature type="compositionally biased region" description="Basic and acidic residues" evidence="2">
    <location>
        <begin position="606"/>
        <end position="616"/>
    </location>
</feature>
<evidence type="ECO:0000256" key="1">
    <source>
        <dbReference type="ARBA" id="ARBA00005536"/>
    </source>
</evidence>
<dbReference type="RefSeq" id="XP_007804388.1">
    <property type="nucleotide sequence ID" value="XM_007806197.1"/>
</dbReference>
<dbReference type="HOGENOM" id="CLU_005931_0_0_1"/>
<keyword evidence="5" id="KW-1185">Reference proteome</keyword>
<organism evidence="4 5">
    <name type="scientific">Endocarpon pusillum (strain Z07020 / HMAS-L-300199)</name>
    <name type="common">Lichen-forming fungus</name>
    <dbReference type="NCBI Taxonomy" id="1263415"/>
    <lineage>
        <taxon>Eukaryota</taxon>
        <taxon>Fungi</taxon>
        <taxon>Dikarya</taxon>
        <taxon>Ascomycota</taxon>
        <taxon>Pezizomycotina</taxon>
        <taxon>Eurotiomycetes</taxon>
        <taxon>Chaetothyriomycetidae</taxon>
        <taxon>Verrucariales</taxon>
        <taxon>Verrucariaceae</taxon>
        <taxon>Endocarpon</taxon>
    </lineage>
</organism>
<dbReference type="GeneID" id="19243613"/>
<dbReference type="Pfam" id="PF00069">
    <property type="entry name" value="Pkinase"/>
    <property type="match status" value="1"/>
</dbReference>